<name>A0A150LCJ6_9BACL</name>
<evidence type="ECO:0000313" key="1">
    <source>
        <dbReference type="EMBL" id="KYD09960.1"/>
    </source>
</evidence>
<gene>
    <name evidence="1" type="ORF">B4119_4269</name>
</gene>
<sequence>MSEVDLYRFQGLDKYNKNTTIAEVVIHRKTKNINNIHFVISY</sequence>
<evidence type="ECO:0000313" key="2">
    <source>
        <dbReference type="Proteomes" id="UP000075455"/>
    </source>
</evidence>
<dbReference type="EMBL" id="LQYS01000094">
    <property type="protein sequence ID" value="KYD09960.1"/>
    <property type="molecule type" value="Genomic_DNA"/>
</dbReference>
<comment type="caution">
    <text evidence="1">The sequence shown here is derived from an EMBL/GenBank/DDBJ whole genome shotgun (WGS) entry which is preliminary data.</text>
</comment>
<protein>
    <submittedName>
        <fullName evidence="1">Uncharacterized protein</fullName>
    </submittedName>
</protein>
<dbReference type="Proteomes" id="UP000075455">
    <property type="component" value="Unassembled WGS sequence"/>
</dbReference>
<organism evidence="1 2">
    <name type="scientific">Saccharococcus caldoxylosilyticus</name>
    <dbReference type="NCBI Taxonomy" id="81408"/>
    <lineage>
        <taxon>Bacteria</taxon>
        <taxon>Bacillati</taxon>
        <taxon>Bacillota</taxon>
        <taxon>Bacilli</taxon>
        <taxon>Bacillales</taxon>
        <taxon>Anoxybacillaceae</taxon>
        <taxon>Saccharococcus</taxon>
    </lineage>
</organism>
<dbReference type="AlphaFoldDB" id="A0A150LCJ6"/>
<proteinExistence type="predicted"/>
<accession>A0A150LCJ6</accession>
<reference evidence="1 2" key="1">
    <citation type="submission" date="2016-01" db="EMBL/GenBank/DDBJ databases">
        <title>Draft Genome Sequences of Seven Thermophilic Sporeformers Isolated from Foods.</title>
        <authorList>
            <person name="Berendsen E.M."/>
            <person name="Wells-Bennik M.H."/>
            <person name="Krawcyk A.O."/>
            <person name="De Jong A."/>
            <person name="Holsappel S."/>
            <person name="Eijlander R.T."/>
            <person name="Kuipers O.P."/>
        </authorList>
    </citation>
    <scope>NUCLEOTIDE SEQUENCE [LARGE SCALE GENOMIC DNA]</scope>
    <source>
        <strain evidence="1 2">B4119</strain>
    </source>
</reference>